<evidence type="ECO:0000313" key="2">
    <source>
        <dbReference type="Proteomes" id="UP000013526"/>
    </source>
</evidence>
<protein>
    <submittedName>
        <fullName evidence="1">Uncharacterized protein</fullName>
    </submittedName>
</protein>
<gene>
    <name evidence="1" type="ORF">G113_16325</name>
</gene>
<organism evidence="1 2">
    <name type="scientific">Aeromonas molluscorum 848</name>
    <dbReference type="NCBI Taxonomy" id="1268236"/>
    <lineage>
        <taxon>Bacteria</taxon>
        <taxon>Pseudomonadati</taxon>
        <taxon>Pseudomonadota</taxon>
        <taxon>Gammaproteobacteria</taxon>
        <taxon>Aeromonadales</taxon>
        <taxon>Aeromonadaceae</taxon>
        <taxon>Aeromonas</taxon>
    </lineage>
</organism>
<reference evidence="1 2" key="1">
    <citation type="journal article" date="2013" name="Genome Announc.">
        <title>Draft Genome Sequence of Aeromonas molluscorum Strain 848TT, Isolated from Bivalve Molluscs.</title>
        <authorList>
            <person name="Spataro N."/>
            <person name="Farfan M."/>
            <person name="Albarral V."/>
            <person name="Sanglas A."/>
            <person name="Loren J.G."/>
            <person name="Fuste M.C."/>
            <person name="Bosch E."/>
        </authorList>
    </citation>
    <scope>NUCLEOTIDE SEQUENCE [LARGE SCALE GENOMIC DNA]</scope>
    <source>
        <strain evidence="1 2">848</strain>
    </source>
</reference>
<comment type="caution">
    <text evidence="1">The sequence shown here is derived from an EMBL/GenBank/DDBJ whole genome shotgun (WGS) entry which is preliminary data.</text>
</comment>
<keyword evidence="2" id="KW-1185">Reference proteome</keyword>
<dbReference type="EMBL" id="AQGQ01000138">
    <property type="protein sequence ID" value="EOD54062.1"/>
    <property type="molecule type" value="Genomic_DNA"/>
</dbReference>
<accession>R1F2M0</accession>
<dbReference type="AlphaFoldDB" id="R1F2M0"/>
<dbReference type="PATRIC" id="fig|1268236.3.peg.3197"/>
<evidence type="ECO:0000313" key="1">
    <source>
        <dbReference type="EMBL" id="EOD54062.1"/>
    </source>
</evidence>
<sequence length="154" mass="17312">MSCLFIPIVSFMPTSIRFVTPIEHHCGMGQQAGMRCISRPVPATQDAGQERHATGSPLERSCSIRIGNNRSRKKRHKNTVDTITTLKNAASLLEGQGWHYRRRLLRACHMGGIMQQANEEQETIVSFSRQATLDERLPKGMAQYRSIGAIYNDV</sequence>
<name>R1F2M0_9GAMM</name>
<proteinExistence type="predicted"/>
<dbReference type="Proteomes" id="UP000013526">
    <property type="component" value="Unassembled WGS sequence"/>
</dbReference>